<keyword evidence="1" id="KW-0732">Signal</keyword>
<dbReference type="Proteomes" id="UP000613768">
    <property type="component" value="Unassembled WGS sequence"/>
</dbReference>
<evidence type="ECO:0000313" key="3">
    <source>
        <dbReference type="Proteomes" id="UP000613768"/>
    </source>
</evidence>
<accession>A0AAW3ZMU0</accession>
<evidence type="ECO:0000256" key="1">
    <source>
        <dbReference type="SAM" id="SignalP"/>
    </source>
</evidence>
<reference evidence="2 3" key="1">
    <citation type="submission" date="2020-09" db="EMBL/GenBank/DDBJ databases">
        <title>Pseudoxanthomonas sp. CAU 1598 isolated from sand of Yaerae Beach.</title>
        <authorList>
            <person name="Kim W."/>
        </authorList>
    </citation>
    <scope>NUCLEOTIDE SEQUENCE [LARGE SCALE GENOMIC DNA]</scope>
    <source>
        <strain evidence="2 3">CAU 1598</strain>
    </source>
</reference>
<name>A0AAW3ZMU0_9GAMM</name>
<sequence length="242" mass="26454">MSKPAALFSVFLFFGGSAAAAEYTIGVEALDYYPHYRSDAKGEFSGFARAVLDTYGQDRGHSFRYRPLPVTRLYAELIAGKVDFKYPDNAFWGKDAKKGAALSYSQPVVNYVDGLMVQSDRDPGTPIQTIGTVMGFTAFAYLDALAAGTYKVEERTSMDQLLKGVAVGRIDSAYVNIDVARHALKGTPEEGKLSFADSMPADRGSYHLSTLNHAELIKDFDAWLGSNADRVAALKKEYGLQN</sequence>
<proteinExistence type="predicted"/>
<organism evidence="2 3">
    <name type="scientific">Pseudomarimonas arenosa</name>
    <dbReference type="NCBI Taxonomy" id="2774145"/>
    <lineage>
        <taxon>Bacteria</taxon>
        <taxon>Pseudomonadati</taxon>
        <taxon>Pseudomonadota</taxon>
        <taxon>Gammaproteobacteria</taxon>
        <taxon>Lysobacterales</taxon>
        <taxon>Lysobacteraceae</taxon>
        <taxon>Pseudomarimonas</taxon>
    </lineage>
</organism>
<dbReference type="RefSeq" id="WP_192030268.1">
    <property type="nucleotide sequence ID" value="NZ_JACYTR010000033.1"/>
</dbReference>
<dbReference type="EMBL" id="JACYTR010000033">
    <property type="protein sequence ID" value="MBD8526849.1"/>
    <property type="molecule type" value="Genomic_DNA"/>
</dbReference>
<comment type="caution">
    <text evidence="2">The sequence shown here is derived from an EMBL/GenBank/DDBJ whole genome shotgun (WGS) entry which is preliminary data.</text>
</comment>
<feature type="signal peptide" evidence="1">
    <location>
        <begin position="1"/>
        <end position="20"/>
    </location>
</feature>
<protein>
    <submittedName>
        <fullName evidence="2">Transporter substrate-binding domain-containing protein</fullName>
    </submittedName>
</protein>
<dbReference type="AlphaFoldDB" id="A0AAW3ZMU0"/>
<keyword evidence="3" id="KW-1185">Reference proteome</keyword>
<dbReference type="Gene3D" id="3.40.190.10">
    <property type="entry name" value="Periplasmic binding protein-like II"/>
    <property type="match status" value="2"/>
</dbReference>
<gene>
    <name evidence="2" type="ORF">IFO71_13995</name>
</gene>
<evidence type="ECO:0000313" key="2">
    <source>
        <dbReference type="EMBL" id="MBD8526849.1"/>
    </source>
</evidence>
<feature type="chain" id="PRO_5043330079" evidence="1">
    <location>
        <begin position="21"/>
        <end position="242"/>
    </location>
</feature>
<dbReference type="SUPFAM" id="SSF53850">
    <property type="entry name" value="Periplasmic binding protein-like II"/>
    <property type="match status" value="1"/>
</dbReference>